<dbReference type="GO" id="GO:0036503">
    <property type="term" value="P:ERAD pathway"/>
    <property type="evidence" value="ECO:0007669"/>
    <property type="project" value="TreeGrafter"/>
</dbReference>
<dbReference type="SUPFAM" id="SSF57850">
    <property type="entry name" value="RING/U-box"/>
    <property type="match status" value="1"/>
</dbReference>
<keyword evidence="6" id="KW-0863">Zinc-finger</keyword>
<keyword evidence="3" id="KW-0479">Metal-binding</keyword>
<comment type="subcellular location">
    <subcellularLocation>
        <location evidence="1">Membrane</location>
        <topology evidence="1">Multi-pass membrane protein</topology>
    </subcellularLocation>
</comment>
<dbReference type="Pfam" id="PF13639">
    <property type="entry name" value="zf-RING_2"/>
    <property type="match status" value="1"/>
</dbReference>
<feature type="transmembrane region" description="Helical" evidence="7">
    <location>
        <begin position="24"/>
        <end position="43"/>
    </location>
</feature>
<dbReference type="InterPro" id="IPR040176">
    <property type="entry name" value="RNF121/RNF175"/>
</dbReference>
<evidence type="ECO:0000259" key="8">
    <source>
        <dbReference type="PROSITE" id="PS50089"/>
    </source>
</evidence>
<dbReference type="Gene3D" id="3.30.40.10">
    <property type="entry name" value="Zinc/RING finger domain, C3HC4 (zinc finger)"/>
    <property type="match status" value="1"/>
</dbReference>
<name>A0AA88KKN0_NAELO</name>
<feature type="transmembrane region" description="Helical" evidence="7">
    <location>
        <begin position="55"/>
        <end position="75"/>
    </location>
</feature>
<dbReference type="GeneID" id="68094471"/>
<keyword evidence="4 7" id="KW-1133">Transmembrane helix</keyword>
<dbReference type="Proteomes" id="UP000816034">
    <property type="component" value="Unassembled WGS sequence"/>
</dbReference>
<dbReference type="InterPro" id="IPR001841">
    <property type="entry name" value="Znf_RING"/>
</dbReference>
<dbReference type="PANTHER" id="PTHR13407:SF0">
    <property type="entry name" value="FI05221P"/>
    <property type="match status" value="1"/>
</dbReference>
<reference evidence="9 10" key="1">
    <citation type="journal article" date="2018" name="BMC Genomics">
        <title>The genome of Naegleria lovaniensis, the basis for a comparative approach to unravel pathogenicity factors of the human pathogenic amoeba N. fowleri.</title>
        <authorList>
            <person name="Liechti N."/>
            <person name="Schurch N."/>
            <person name="Bruggmann R."/>
            <person name="Wittwer M."/>
        </authorList>
    </citation>
    <scope>NUCLEOTIDE SEQUENCE [LARGE SCALE GENOMIC DNA]</scope>
    <source>
        <strain evidence="9 10">ATCC 30569</strain>
    </source>
</reference>
<proteinExistence type="predicted"/>
<dbReference type="PANTHER" id="PTHR13407">
    <property type="entry name" value="RNF121 PROTEIN"/>
    <property type="match status" value="1"/>
</dbReference>
<keyword evidence="10" id="KW-1185">Reference proteome</keyword>
<evidence type="ECO:0000256" key="2">
    <source>
        <dbReference type="ARBA" id="ARBA00022692"/>
    </source>
</evidence>
<feature type="domain" description="RING-type" evidence="8">
    <location>
        <begin position="135"/>
        <end position="214"/>
    </location>
</feature>
<organism evidence="9 10">
    <name type="scientific">Naegleria lovaniensis</name>
    <name type="common">Amoeba</name>
    <dbReference type="NCBI Taxonomy" id="51637"/>
    <lineage>
        <taxon>Eukaryota</taxon>
        <taxon>Discoba</taxon>
        <taxon>Heterolobosea</taxon>
        <taxon>Tetramitia</taxon>
        <taxon>Eutetramitia</taxon>
        <taxon>Vahlkampfiidae</taxon>
        <taxon>Naegleria</taxon>
    </lineage>
</organism>
<comment type="caution">
    <text evidence="9">The sequence shown here is derived from an EMBL/GenBank/DDBJ whole genome shotgun (WGS) entry which is preliminary data.</text>
</comment>
<accession>A0AA88KKN0</accession>
<dbReference type="PROSITE" id="PS50089">
    <property type="entry name" value="ZF_RING_2"/>
    <property type="match status" value="1"/>
</dbReference>
<evidence type="ECO:0000256" key="6">
    <source>
        <dbReference type="PROSITE-ProRule" id="PRU00175"/>
    </source>
</evidence>
<dbReference type="GO" id="GO:0005789">
    <property type="term" value="C:endoplasmic reticulum membrane"/>
    <property type="evidence" value="ECO:0007669"/>
    <property type="project" value="TreeGrafter"/>
</dbReference>
<dbReference type="GO" id="GO:0008270">
    <property type="term" value="F:zinc ion binding"/>
    <property type="evidence" value="ECO:0007669"/>
    <property type="project" value="UniProtKB-KW"/>
</dbReference>
<evidence type="ECO:0000256" key="5">
    <source>
        <dbReference type="ARBA" id="ARBA00023136"/>
    </source>
</evidence>
<evidence type="ECO:0000256" key="3">
    <source>
        <dbReference type="ARBA" id="ARBA00022723"/>
    </source>
</evidence>
<gene>
    <name evidence="9" type="ORF">C9374_002015</name>
</gene>
<dbReference type="AlphaFoldDB" id="A0AA88KKN0"/>
<feature type="transmembrane region" description="Helical" evidence="7">
    <location>
        <begin position="246"/>
        <end position="266"/>
    </location>
</feature>
<keyword evidence="5 7" id="KW-0472">Membrane</keyword>
<dbReference type="InterPro" id="IPR013083">
    <property type="entry name" value="Znf_RING/FYVE/PHD"/>
</dbReference>
<sequence>MQAPLVDPPADMMNPNQHKEPPPIVPAGFLLFVVVLIIVLQFLVQLWKKYHRYSFVMTSFFLMWLFPGIFLKYILMDSSFGKYLFPSPEVLIFYGLYFGVLVRDCGELCSSAINASLEADRNKFYMSHSQLEHVCGICNQELRVDTSLDFESAHSGDLDAPFTRRITDDVTIPSENKRKTTQETKVLSCGHKFHEFCVYGWLIIGKKSTCPICKENVDPKQHDLLQTHPWKSDSEFYIGVLDLTRYFVVFNPIILIVIQLVVMIFFKFYQ</sequence>
<evidence type="ECO:0000313" key="9">
    <source>
        <dbReference type="EMBL" id="KAG2386980.1"/>
    </source>
</evidence>
<dbReference type="CDD" id="cd16475">
    <property type="entry name" value="RING-H2_RNF121-like"/>
    <property type="match status" value="1"/>
</dbReference>
<keyword evidence="6" id="KW-0862">Zinc</keyword>
<dbReference type="GO" id="GO:0061630">
    <property type="term" value="F:ubiquitin protein ligase activity"/>
    <property type="evidence" value="ECO:0007669"/>
    <property type="project" value="TreeGrafter"/>
</dbReference>
<evidence type="ECO:0000256" key="1">
    <source>
        <dbReference type="ARBA" id="ARBA00004141"/>
    </source>
</evidence>
<dbReference type="SMART" id="SM00184">
    <property type="entry name" value="RING"/>
    <property type="match status" value="1"/>
</dbReference>
<evidence type="ECO:0000256" key="4">
    <source>
        <dbReference type="ARBA" id="ARBA00022989"/>
    </source>
</evidence>
<dbReference type="RefSeq" id="XP_044550972.1">
    <property type="nucleotide sequence ID" value="XM_044691387.1"/>
</dbReference>
<dbReference type="EMBL" id="PYSW02000014">
    <property type="protein sequence ID" value="KAG2386980.1"/>
    <property type="molecule type" value="Genomic_DNA"/>
</dbReference>
<evidence type="ECO:0000313" key="10">
    <source>
        <dbReference type="Proteomes" id="UP000816034"/>
    </source>
</evidence>
<evidence type="ECO:0000256" key="7">
    <source>
        <dbReference type="SAM" id="Phobius"/>
    </source>
</evidence>
<protein>
    <recommendedName>
        <fullName evidence="8">RING-type domain-containing protein</fullName>
    </recommendedName>
</protein>
<keyword evidence="2 7" id="KW-0812">Transmembrane</keyword>
<dbReference type="GO" id="GO:0000139">
    <property type="term" value="C:Golgi membrane"/>
    <property type="evidence" value="ECO:0007669"/>
    <property type="project" value="TreeGrafter"/>
</dbReference>